<evidence type="ECO:0000313" key="2">
    <source>
        <dbReference type="Proteomes" id="UP001234297"/>
    </source>
</evidence>
<reference evidence="1 2" key="1">
    <citation type="journal article" date="2022" name="Hortic Res">
        <title>A haplotype resolved chromosomal level avocado genome allows analysis of novel avocado genes.</title>
        <authorList>
            <person name="Nath O."/>
            <person name="Fletcher S.J."/>
            <person name="Hayward A."/>
            <person name="Shaw L.M."/>
            <person name="Masouleh A.K."/>
            <person name="Furtado A."/>
            <person name="Henry R.J."/>
            <person name="Mitter N."/>
        </authorList>
    </citation>
    <scope>NUCLEOTIDE SEQUENCE [LARGE SCALE GENOMIC DNA]</scope>
    <source>
        <strain evidence="2">cv. Hass</strain>
    </source>
</reference>
<sequence>MYGLKSSNSQAVTNSSLAIAWLEATFPELVNQAKEGGSLLALKARPYVPFDASLALQGPLRKVCHREEDEGSQVFSAECEGRAVSFLYNTINKDSILVTAWSSGQLQIDALADELQPVWKVGCSPSICVDSSGQIIGVAMICGTISEEFANLDKETQISNAVDTVWLGCSPPLLRLAVVDLALPEYAMTRLLSIFTDPLVPERIYCLHGGGIDLIMLHFLPFSSHAAGKDEAVKSPSVYPIVTTCHGDTYSASPLCGLVSIADLFGNSWIVGLTSYYECIVIEMKGWNMVPSLRVKEDEKSSSYAESSETLVPDIISKELLVDPEVDLTDRTLSYLRSLTADSIEGRSSLHHYFKLFHENYVEYAHKVYVGLKYHVAYLERILADQHARLYKVRKMLLNVEEKQVSLDGRINRAAQVYGLLEERLRSCRSLPGVNRKPLSRAEREFQSQLERFTGMELEALHTSIEALDARLRRYTESSQSNVLNSTRQIPGRTKNHVSDAQIVHLKSAMAKLSLVNSENTKKVKLVESALRTSEGSE</sequence>
<keyword evidence="2" id="KW-1185">Reference proteome</keyword>
<accession>A0ACC2MA56</accession>
<gene>
    <name evidence="1" type="ORF">MRB53_019167</name>
</gene>
<proteinExistence type="predicted"/>
<evidence type="ECO:0000313" key="1">
    <source>
        <dbReference type="EMBL" id="KAJ8642473.1"/>
    </source>
</evidence>
<dbReference type="Proteomes" id="UP001234297">
    <property type="component" value="Chromosome 5"/>
</dbReference>
<dbReference type="EMBL" id="CM056813">
    <property type="protein sequence ID" value="KAJ8642473.1"/>
    <property type="molecule type" value="Genomic_DNA"/>
</dbReference>
<comment type="caution">
    <text evidence="1">The sequence shown here is derived from an EMBL/GenBank/DDBJ whole genome shotgun (WGS) entry which is preliminary data.</text>
</comment>
<protein>
    <submittedName>
        <fullName evidence="1">Uncharacterized protein</fullName>
    </submittedName>
</protein>
<organism evidence="1 2">
    <name type="scientific">Persea americana</name>
    <name type="common">Avocado</name>
    <dbReference type="NCBI Taxonomy" id="3435"/>
    <lineage>
        <taxon>Eukaryota</taxon>
        <taxon>Viridiplantae</taxon>
        <taxon>Streptophyta</taxon>
        <taxon>Embryophyta</taxon>
        <taxon>Tracheophyta</taxon>
        <taxon>Spermatophyta</taxon>
        <taxon>Magnoliopsida</taxon>
        <taxon>Magnoliidae</taxon>
        <taxon>Laurales</taxon>
        <taxon>Lauraceae</taxon>
        <taxon>Persea</taxon>
    </lineage>
</organism>
<name>A0ACC2MA56_PERAE</name>